<dbReference type="GO" id="GO:0015628">
    <property type="term" value="P:protein secretion by the type II secretion system"/>
    <property type="evidence" value="ECO:0007669"/>
    <property type="project" value="UniProtKB-UniRule"/>
</dbReference>
<keyword evidence="2 6" id="KW-0488">Methylation</keyword>
<feature type="transmembrane region" description="Helical" evidence="6">
    <location>
        <begin position="12"/>
        <end position="32"/>
    </location>
</feature>
<keyword evidence="10" id="KW-1185">Reference proteome</keyword>
<keyword evidence="6" id="KW-1003">Cell membrane</keyword>
<comment type="similarity">
    <text evidence="6">Belongs to the GSP I family.</text>
</comment>
<keyword evidence="3 6" id="KW-0812">Transmembrane</keyword>
<dbReference type="GO" id="GO:0015627">
    <property type="term" value="C:type II protein secretion system complex"/>
    <property type="evidence" value="ECO:0007669"/>
    <property type="project" value="UniProtKB-UniRule"/>
</dbReference>
<dbReference type="RefSeq" id="WP_038634734.1">
    <property type="nucleotide sequence ID" value="NZ_CABDWX010000001.1"/>
</dbReference>
<evidence type="ECO:0000313" key="9">
    <source>
        <dbReference type="Proteomes" id="UP000834503"/>
    </source>
</evidence>
<protein>
    <recommendedName>
        <fullName evidence="6">Type II secretion system protein I</fullName>
        <shortName evidence="6">T2SS minor pseudopilin I</shortName>
    </recommendedName>
</protein>
<dbReference type="Proteomes" id="UP000837205">
    <property type="component" value="Unassembled WGS sequence"/>
</dbReference>
<comment type="caution">
    <text evidence="7">The sequence shown here is derived from an EMBL/GenBank/DDBJ whole genome shotgun (WGS) entry which is preliminary data.</text>
</comment>
<dbReference type="EMBL" id="CAHPQX010000039">
    <property type="protein sequence ID" value="CAB5602286.1"/>
    <property type="molecule type" value="Genomic_DNA"/>
</dbReference>
<comment type="function">
    <text evidence="6">Component of the type II secretion system required for the energy-dependent secretion of extracellular factors such as proteases and toxins from the periplasm.</text>
</comment>
<organism evidence="7 9">
    <name type="scientific">Citrobacter werkmanii</name>
    <dbReference type="NCBI Taxonomy" id="67827"/>
    <lineage>
        <taxon>Bacteria</taxon>
        <taxon>Pseudomonadati</taxon>
        <taxon>Pseudomonadota</taxon>
        <taxon>Gammaproteobacteria</taxon>
        <taxon>Enterobacterales</taxon>
        <taxon>Enterobacteriaceae</taxon>
        <taxon>Citrobacter</taxon>
        <taxon>Citrobacter freundii complex</taxon>
    </lineage>
</organism>
<evidence type="ECO:0000256" key="3">
    <source>
        <dbReference type="ARBA" id="ARBA00022692"/>
    </source>
</evidence>
<dbReference type="GeneID" id="69488603"/>
<evidence type="ECO:0000256" key="2">
    <source>
        <dbReference type="ARBA" id="ARBA00022481"/>
    </source>
</evidence>
<evidence type="ECO:0000256" key="1">
    <source>
        <dbReference type="ARBA" id="ARBA00004167"/>
    </source>
</evidence>
<sequence>MKQQSGMLLLEVLLAMAIFATAVIGLISSMQWQLSALDTLKQETLALWAADNALIGTINDQTTSGKGQTILLNETFSWQLSGSLQNQSAINQKQASVTSASGRTLNLYSWTPENGDKK</sequence>
<name>A0A5P2MDU2_9ENTR</name>
<evidence type="ECO:0000313" key="10">
    <source>
        <dbReference type="Proteomes" id="UP000837205"/>
    </source>
</evidence>
<dbReference type="Proteomes" id="UP000834503">
    <property type="component" value="Unassembled WGS sequence"/>
</dbReference>
<proteinExistence type="inferred from homology"/>
<evidence type="ECO:0000256" key="4">
    <source>
        <dbReference type="ARBA" id="ARBA00022989"/>
    </source>
</evidence>
<keyword evidence="5 6" id="KW-0472">Membrane</keyword>
<dbReference type="AlphaFoldDB" id="A0A5P2MDU2"/>
<keyword evidence="4 6" id="KW-1133">Transmembrane helix</keyword>
<reference evidence="7" key="1">
    <citation type="submission" date="2020-05" db="EMBL/GenBank/DDBJ databases">
        <authorList>
            <person name="Delgado-Blas J."/>
        </authorList>
    </citation>
    <scope>NUCLEOTIDE SEQUENCE</scope>
    <source>
        <strain evidence="7">BB1459</strain>
        <strain evidence="8">BB1480</strain>
    </source>
</reference>
<keyword evidence="6" id="KW-0997">Cell inner membrane</keyword>
<gene>
    <name evidence="7" type="ORF">GHA_05214</name>
    <name evidence="8" type="ORF">TML_00392</name>
</gene>
<dbReference type="GO" id="GO:0005886">
    <property type="term" value="C:plasma membrane"/>
    <property type="evidence" value="ECO:0007669"/>
    <property type="project" value="UniProtKB-SubCell"/>
</dbReference>
<dbReference type="NCBIfam" id="TIGR01707">
    <property type="entry name" value="gspI"/>
    <property type="match status" value="1"/>
</dbReference>
<evidence type="ECO:0000256" key="5">
    <source>
        <dbReference type="ARBA" id="ARBA00023136"/>
    </source>
</evidence>
<evidence type="ECO:0000256" key="6">
    <source>
        <dbReference type="RuleBase" id="RU368030"/>
    </source>
</evidence>
<comment type="subunit">
    <text evidence="6">Type II secretion is composed of four main components: the outer membrane complex, the inner membrane complex, the cytoplasmic secretion ATPase and the periplasm-spanning pseudopilus.</text>
</comment>
<dbReference type="InterPro" id="IPR010052">
    <property type="entry name" value="T2SS_protein-GspI"/>
</dbReference>
<comment type="subcellular location">
    <subcellularLocation>
        <location evidence="6">Cell inner membrane</location>
        <topology evidence="6">Single-pass membrane protein</topology>
    </subcellularLocation>
    <subcellularLocation>
        <location evidence="1">Membrane</location>
        <topology evidence="1">Single-pass membrane protein</topology>
    </subcellularLocation>
</comment>
<dbReference type="EMBL" id="CAIIUA010000001">
    <property type="protein sequence ID" value="CAC9166678.1"/>
    <property type="molecule type" value="Genomic_DNA"/>
</dbReference>
<dbReference type="PANTHER" id="PTHR38779">
    <property type="entry name" value="TYPE II SECRETION SYSTEM PROTEIN I-RELATED"/>
    <property type="match status" value="1"/>
</dbReference>
<accession>A0A5P2MDU2</accession>
<dbReference type="PANTHER" id="PTHR38779:SF2">
    <property type="entry name" value="TYPE II SECRETION SYSTEM PROTEIN I-RELATED"/>
    <property type="match status" value="1"/>
</dbReference>
<comment type="PTM">
    <text evidence="6">Cleaved by prepilin peptidase.</text>
</comment>
<evidence type="ECO:0000313" key="8">
    <source>
        <dbReference type="EMBL" id="CAC9166678.1"/>
    </source>
</evidence>
<evidence type="ECO:0000313" key="7">
    <source>
        <dbReference type="EMBL" id="CAB5602286.1"/>
    </source>
</evidence>